<keyword evidence="2 3" id="KW-0802">TPR repeat</keyword>
<evidence type="ECO:0000259" key="6">
    <source>
        <dbReference type="PROSITE" id="PS51724"/>
    </source>
</evidence>
<proteinExistence type="predicted"/>
<dbReference type="Gene3D" id="3.30.70.1070">
    <property type="entry name" value="Sporulation related repeat"/>
    <property type="match status" value="1"/>
</dbReference>
<feature type="region of interest" description="Disordered" evidence="4">
    <location>
        <begin position="393"/>
        <end position="462"/>
    </location>
</feature>
<evidence type="ECO:0000256" key="5">
    <source>
        <dbReference type="SAM" id="SignalP"/>
    </source>
</evidence>
<organism evidence="7 8">
    <name type="scientific">Desulfovibrio psychrotolerans</name>
    <dbReference type="NCBI Taxonomy" id="415242"/>
    <lineage>
        <taxon>Bacteria</taxon>
        <taxon>Pseudomonadati</taxon>
        <taxon>Thermodesulfobacteriota</taxon>
        <taxon>Desulfovibrionia</taxon>
        <taxon>Desulfovibrionales</taxon>
        <taxon>Desulfovibrionaceae</taxon>
        <taxon>Desulfovibrio</taxon>
    </lineage>
</organism>
<dbReference type="PROSITE" id="PS50005">
    <property type="entry name" value="TPR"/>
    <property type="match status" value="5"/>
</dbReference>
<evidence type="ECO:0000256" key="2">
    <source>
        <dbReference type="ARBA" id="ARBA00022803"/>
    </source>
</evidence>
<sequence>MKRITIIALIALTAALAGGCTATGKDKAASMSLMERFHSGHSLIGEDKELTGKQEDRNLTKEQAEARQCLMRGLSYAAQGRQELAFEQYSRAAALDPGLTQARFRRGMVLLEKQLPAPALEEFTAVMEQNPDYAPGFAAAGKVYFMNGLYPEARKLFEKALVLDASLLEAYDHLGAIHNYNKEYQNALATFRNALEKHPDAVYLFNNVGLAHSMLGQDAEAVEAFRKAIMLGAPSSKAYNNMGLALCRMGRYREALEAFRAAGGEAAAWNNLGYFFFLDGQYPRAITSFEKAIELEPTYYQRAAENLKRARLAAQFAQGTESAPARYGTADPHGDVLGPRTPGVVAPSHGTLPDMGGEQDFTPVPAVYSPVSSAVQPVHAFALQPPVQTAAYTSVRTARQPEPTRAESAADSATATAASPLREKDLPDTTGPNTRSGQVSHNDQVATQATGNAESPATPAAASGNAAYTLHVSSFRQHDIAEQQAHLLREHGADARVLSVSLPDKGNWHRVVTGRYATLEEARRALAEHVEQNGNKETGVRIVRDAATANPAPRNSRALEDNTVPAHPGTGITALHVSTSFAHQP</sequence>
<evidence type="ECO:0000313" key="7">
    <source>
        <dbReference type="EMBL" id="GFM36994.1"/>
    </source>
</evidence>
<dbReference type="Pfam" id="PF05036">
    <property type="entry name" value="SPOR"/>
    <property type="match status" value="1"/>
</dbReference>
<feature type="compositionally biased region" description="Polar residues" evidence="4">
    <location>
        <begin position="430"/>
        <end position="453"/>
    </location>
</feature>
<dbReference type="InterPro" id="IPR036680">
    <property type="entry name" value="SPOR-like_sf"/>
</dbReference>
<dbReference type="GO" id="GO:0042834">
    <property type="term" value="F:peptidoglycan binding"/>
    <property type="evidence" value="ECO:0007669"/>
    <property type="project" value="InterPro"/>
</dbReference>
<comment type="caution">
    <text evidence="7">The sequence shown here is derived from an EMBL/GenBank/DDBJ whole genome shotgun (WGS) entry which is preliminary data.</text>
</comment>
<dbReference type="SUPFAM" id="SSF48452">
    <property type="entry name" value="TPR-like"/>
    <property type="match status" value="1"/>
</dbReference>
<keyword evidence="1" id="KW-0677">Repeat</keyword>
<feature type="signal peptide" evidence="5">
    <location>
        <begin position="1"/>
        <end position="22"/>
    </location>
</feature>
<feature type="repeat" description="TPR" evidence="3">
    <location>
        <begin position="66"/>
        <end position="99"/>
    </location>
</feature>
<dbReference type="PANTHER" id="PTHR44943:SF8">
    <property type="entry name" value="TPR REPEAT-CONTAINING PROTEIN MJ0263"/>
    <property type="match status" value="1"/>
</dbReference>
<feature type="repeat" description="TPR" evidence="3">
    <location>
        <begin position="168"/>
        <end position="201"/>
    </location>
</feature>
<dbReference type="InterPro" id="IPR051685">
    <property type="entry name" value="Ycf3/AcsC/BcsC/TPR_MFPF"/>
</dbReference>
<dbReference type="AlphaFoldDB" id="A0A7J0BVG8"/>
<accession>A0A7J0BVG8</accession>
<dbReference type="Pfam" id="PF13374">
    <property type="entry name" value="TPR_10"/>
    <property type="match status" value="1"/>
</dbReference>
<dbReference type="PROSITE" id="PS51257">
    <property type="entry name" value="PROKAR_LIPOPROTEIN"/>
    <property type="match status" value="1"/>
</dbReference>
<dbReference type="PANTHER" id="PTHR44943">
    <property type="entry name" value="CELLULOSE SYNTHASE OPERON PROTEIN C"/>
    <property type="match status" value="1"/>
</dbReference>
<feature type="compositionally biased region" description="Low complexity" evidence="4">
    <location>
        <begin position="406"/>
        <end position="419"/>
    </location>
</feature>
<dbReference type="InterPro" id="IPR007730">
    <property type="entry name" value="SPOR-like_dom"/>
</dbReference>
<evidence type="ECO:0000256" key="4">
    <source>
        <dbReference type="SAM" id="MobiDB-lite"/>
    </source>
</evidence>
<gene>
    <name evidence="7" type="ORF">DSM19430T_16780</name>
</gene>
<name>A0A7J0BVG8_9BACT</name>
<protein>
    <recommendedName>
        <fullName evidence="6">SPOR domain-containing protein</fullName>
    </recommendedName>
</protein>
<feature type="chain" id="PRO_5029912133" description="SPOR domain-containing protein" evidence="5">
    <location>
        <begin position="23"/>
        <end position="585"/>
    </location>
</feature>
<dbReference type="Pfam" id="PF00515">
    <property type="entry name" value="TPR_1"/>
    <property type="match status" value="1"/>
</dbReference>
<dbReference type="SMART" id="SM00028">
    <property type="entry name" value="TPR"/>
    <property type="match status" value="7"/>
</dbReference>
<dbReference type="InterPro" id="IPR019734">
    <property type="entry name" value="TPR_rpt"/>
</dbReference>
<evidence type="ECO:0000256" key="3">
    <source>
        <dbReference type="PROSITE-ProRule" id="PRU00339"/>
    </source>
</evidence>
<dbReference type="PROSITE" id="PS51724">
    <property type="entry name" value="SPOR"/>
    <property type="match status" value="1"/>
</dbReference>
<dbReference type="SUPFAM" id="SSF110997">
    <property type="entry name" value="Sporulation related repeat"/>
    <property type="match status" value="1"/>
</dbReference>
<keyword evidence="8" id="KW-1185">Reference proteome</keyword>
<dbReference type="RefSeq" id="WP_174409653.1">
    <property type="nucleotide sequence ID" value="NZ_BLVP01000008.1"/>
</dbReference>
<feature type="domain" description="SPOR" evidence="6">
    <location>
        <begin position="462"/>
        <end position="542"/>
    </location>
</feature>
<keyword evidence="5" id="KW-0732">Signal</keyword>
<evidence type="ECO:0000256" key="1">
    <source>
        <dbReference type="ARBA" id="ARBA00022737"/>
    </source>
</evidence>
<dbReference type="EMBL" id="BLVP01000008">
    <property type="protein sequence ID" value="GFM36994.1"/>
    <property type="molecule type" value="Genomic_DNA"/>
</dbReference>
<feature type="repeat" description="TPR" evidence="3">
    <location>
        <begin position="266"/>
        <end position="299"/>
    </location>
</feature>
<dbReference type="Gene3D" id="1.25.40.10">
    <property type="entry name" value="Tetratricopeptide repeat domain"/>
    <property type="match status" value="3"/>
</dbReference>
<dbReference type="InterPro" id="IPR011990">
    <property type="entry name" value="TPR-like_helical_dom_sf"/>
</dbReference>
<reference evidence="7 8" key="1">
    <citation type="submission" date="2020-05" db="EMBL/GenBank/DDBJ databases">
        <title>Draft genome sequence of Desulfovibrio psychrotolerans JS1T.</title>
        <authorList>
            <person name="Ueno A."/>
            <person name="Tamazawa S."/>
            <person name="Tamamura S."/>
            <person name="Murakami T."/>
            <person name="Kiyama T."/>
            <person name="Inomata H."/>
            <person name="Amano Y."/>
            <person name="Miyakawa K."/>
            <person name="Tamaki H."/>
            <person name="Naganuma T."/>
            <person name="Kaneko K."/>
        </authorList>
    </citation>
    <scope>NUCLEOTIDE SEQUENCE [LARGE SCALE GENOMIC DNA]</scope>
    <source>
        <strain evidence="7 8">JS1</strain>
    </source>
</reference>
<feature type="repeat" description="TPR" evidence="3">
    <location>
        <begin position="202"/>
        <end position="235"/>
    </location>
</feature>
<dbReference type="Proteomes" id="UP000503820">
    <property type="component" value="Unassembled WGS sequence"/>
</dbReference>
<evidence type="ECO:0000313" key="8">
    <source>
        <dbReference type="Proteomes" id="UP000503820"/>
    </source>
</evidence>
<dbReference type="Pfam" id="PF13432">
    <property type="entry name" value="TPR_16"/>
    <property type="match status" value="2"/>
</dbReference>
<feature type="repeat" description="TPR" evidence="3">
    <location>
        <begin position="134"/>
        <end position="167"/>
    </location>
</feature>
<dbReference type="PROSITE" id="PS50293">
    <property type="entry name" value="TPR_REGION"/>
    <property type="match status" value="1"/>
</dbReference>